<feature type="chain" id="PRO_5045810967" evidence="2">
    <location>
        <begin position="22"/>
        <end position="209"/>
    </location>
</feature>
<dbReference type="CDD" id="cd05829">
    <property type="entry name" value="Sortase_F"/>
    <property type="match status" value="1"/>
</dbReference>
<gene>
    <name evidence="3" type="ORF">ACFQMG_24465</name>
</gene>
<dbReference type="Proteomes" id="UP001596435">
    <property type="component" value="Unassembled WGS sequence"/>
</dbReference>
<dbReference type="InterPro" id="IPR042001">
    <property type="entry name" value="Sortase_F"/>
</dbReference>
<comment type="caution">
    <text evidence="3">The sequence shown here is derived from an EMBL/GenBank/DDBJ whole genome shotgun (WGS) entry which is preliminary data.</text>
</comment>
<keyword evidence="1" id="KW-0378">Hydrolase</keyword>
<dbReference type="SUPFAM" id="SSF63817">
    <property type="entry name" value="Sortase"/>
    <property type="match status" value="1"/>
</dbReference>
<dbReference type="EMBL" id="JBHTAJ010000051">
    <property type="protein sequence ID" value="MFC7182708.1"/>
    <property type="molecule type" value="Genomic_DNA"/>
</dbReference>
<protein>
    <submittedName>
        <fullName evidence="3">Class F sortase</fullName>
    </submittedName>
</protein>
<evidence type="ECO:0000256" key="1">
    <source>
        <dbReference type="ARBA" id="ARBA00022801"/>
    </source>
</evidence>
<name>A0ABW2G624_9ACTN</name>
<accession>A0ABW2G624</accession>
<keyword evidence="2" id="KW-0732">Signal</keyword>
<evidence type="ECO:0000256" key="2">
    <source>
        <dbReference type="SAM" id="SignalP"/>
    </source>
</evidence>
<dbReference type="InterPro" id="IPR023365">
    <property type="entry name" value="Sortase_dom-sf"/>
</dbReference>
<dbReference type="RefSeq" id="WP_345709172.1">
    <property type="nucleotide sequence ID" value="NZ_BAABKV010000001.1"/>
</dbReference>
<reference evidence="4" key="1">
    <citation type="journal article" date="2019" name="Int. J. Syst. Evol. Microbiol.">
        <title>The Global Catalogue of Microorganisms (GCM) 10K type strain sequencing project: providing services to taxonomists for standard genome sequencing and annotation.</title>
        <authorList>
            <consortium name="The Broad Institute Genomics Platform"/>
            <consortium name="The Broad Institute Genome Sequencing Center for Infectious Disease"/>
            <person name="Wu L."/>
            <person name="Ma J."/>
        </authorList>
    </citation>
    <scope>NUCLEOTIDE SEQUENCE [LARGE SCALE GENOMIC DNA]</scope>
    <source>
        <strain evidence="4">CGMCC 1.12859</strain>
    </source>
</reference>
<dbReference type="Gene3D" id="2.40.260.10">
    <property type="entry name" value="Sortase"/>
    <property type="match status" value="1"/>
</dbReference>
<organism evidence="3 4">
    <name type="scientific">Kitasatospora paranensis</name>
    <dbReference type="NCBI Taxonomy" id="258053"/>
    <lineage>
        <taxon>Bacteria</taxon>
        <taxon>Bacillati</taxon>
        <taxon>Actinomycetota</taxon>
        <taxon>Actinomycetes</taxon>
        <taxon>Kitasatosporales</taxon>
        <taxon>Streptomycetaceae</taxon>
        <taxon>Kitasatospora</taxon>
    </lineage>
</organism>
<evidence type="ECO:0000313" key="3">
    <source>
        <dbReference type="EMBL" id="MFC7182708.1"/>
    </source>
</evidence>
<keyword evidence="4" id="KW-1185">Reference proteome</keyword>
<proteinExistence type="predicted"/>
<sequence length="209" mass="20874">MRRAGAATALVLGVGLTGAGAASLVDAGRAPGPAAVTDIGELPGAPVAGAAQPSAARPAAPPVRLRIARIGVDSPLSDLQVQEDGHLAAPEDPGIAGWWSQGPAPGGPGAAVIVGHVDSLTGPAVFAGLSALRPGDAVEVEGDDGTRTEFTVQALRSYPKDDFPDDLVFGDTPGPSLRLITCGGSYDRDAREYLSNLVVFAVPADAPAT</sequence>
<dbReference type="NCBIfam" id="NF033748">
    <property type="entry name" value="class_F_sortase"/>
    <property type="match status" value="1"/>
</dbReference>
<dbReference type="InterPro" id="IPR005754">
    <property type="entry name" value="Sortase"/>
</dbReference>
<evidence type="ECO:0000313" key="4">
    <source>
        <dbReference type="Proteomes" id="UP001596435"/>
    </source>
</evidence>
<feature type="signal peptide" evidence="2">
    <location>
        <begin position="1"/>
        <end position="21"/>
    </location>
</feature>
<dbReference type="Pfam" id="PF04203">
    <property type="entry name" value="Sortase"/>
    <property type="match status" value="1"/>
</dbReference>